<dbReference type="InterPro" id="IPR032867">
    <property type="entry name" value="DYW_dom"/>
</dbReference>
<sequence length="811" mass="89212">MSSQELAPAGAEDSDKKLSKKDIEKFEPRRFSRKSTVGDGEWSGMESIKAKNPFVIRPAHTFVIKSGLQGVVFLMNNLVNAYAKSGSICDARELFDHMPVKDISSYNTILSAYAKRGMIREAICVFNEIPSPDSISWTTMIVGYNRFGRLKAAFRMFSEMVKLQVTPSEYTFTNIIASCAAIRALDIGRNLHSLAVKFGFSGHTSVSNSLVNMYAKSGDAETAGNIADRIESKDVSTWNSIISLHMEVGQVDRALAQFVEMRERDVISWNSMISGYHFCGFDSKALKFFFEMLRSDIKPDTYTIATVLSACGNLNDLGIGKQIHGYIVRNELFDSEAVGNALICMYSKCGGIEIARKCLTRTVSLIAFTALLDGYLKSGDINPARQIFDSLQHRDVVACTAMIVGCMQNGDNGEAMEIFRDMVDDGPSPNGYTFAAVLSVSSNLASLNHGRQIHAASVKFGLSLSLSVSNSLISMYSKAGSIGCSRRAFESIRKRRDPVSWTSMIVALAQHGFGEEALRSFEEMLASNIPPDHVTYVGVLSACAHAGLVDEGRRYFRTMTDVHGIEPSSSHSACMVDLFGRAGMFAEARRFIQGMATEPDVVVWGSLLSSCRVHKNAELAAVAAERLLGIDPGNGGAYSALANVYSACRRWGEAARVRKAMKEREVRKEQGMSWLEVKDEVRIFGAHDVGGYHPEGDRIYAEADRVWEEIKRMGFVPDAASVLHDVDADGEDGHGGEAALKYHSEKLAIAFGLLSTPEGSVLRIMKNLRVCNDCHSAAKFISKLVGREIVVRDATRFHHFRDGSCSCRDYW</sequence>
<dbReference type="InterPro" id="IPR046960">
    <property type="entry name" value="PPR_At4g14850-like_plant"/>
</dbReference>
<feature type="repeat" description="PPR" evidence="3">
    <location>
        <begin position="133"/>
        <end position="167"/>
    </location>
</feature>
<feature type="repeat" description="PPR" evidence="3">
    <location>
        <begin position="234"/>
        <end position="264"/>
    </location>
</feature>
<feature type="repeat" description="PPR" evidence="3">
    <location>
        <begin position="102"/>
        <end position="132"/>
    </location>
</feature>
<keyword evidence="2" id="KW-0677">Repeat</keyword>
<accession>S8C3F9</accession>
<feature type="repeat" description="PPR" evidence="3">
    <location>
        <begin position="395"/>
        <end position="429"/>
    </location>
</feature>
<evidence type="ECO:0000256" key="4">
    <source>
        <dbReference type="SAM" id="MobiDB-lite"/>
    </source>
</evidence>
<feature type="domain" description="DYW" evidence="5">
    <location>
        <begin position="714"/>
        <end position="811"/>
    </location>
</feature>
<dbReference type="InterPro" id="IPR002885">
    <property type="entry name" value="PPR_rpt"/>
</dbReference>
<dbReference type="OrthoDB" id="185373at2759"/>
<feature type="repeat" description="PPR" evidence="3">
    <location>
        <begin position="265"/>
        <end position="299"/>
    </location>
</feature>
<dbReference type="Pfam" id="PF20431">
    <property type="entry name" value="E_motif"/>
    <property type="match status" value="1"/>
</dbReference>
<proteinExistence type="inferred from homology"/>
<dbReference type="PANTHER" id="PTHR47926:SF519">
    <property type="entry name" value="DYW DOMAIN-CONTAINING PROTEIN"/>
    <property type="match status" value="1"/>
</dbReference>
<feature type="compositionally biased region" description="Basic and acidic residues" evidence="4">
    <location>
        <begin position="13"/>
        <end position="30"/>
    </location>
</feature>
<dbReference type="PROSITE" id="PS51375">
    <property type="entry name" value="PPR"/>
    <property type="match status" value="6"/>
</dbReference>
<dbReference type="Pfam" id="PF01535">
    <property type="entry name" value="PPR"/>
    <property type="match status" value="2"/>
</dbReference>
<dbReference type="NCBIfam" id="TIGR00756">
    <property type="entry name" value="PPR"/>
    <property type="match status" value="5"/>
</dbReference>
<dbReference type="InterPro" id="IPR011990">
    <property type="entry name" value="TPR-like_helical_dom_sf"/>
</dbReference>
<dbReference type="Pfam" id="PF14432">
    <property type="entry name" value="DYW_deaminase"/>
    <property type="match status" value="1"/>
</dbReference>
<feature type="region of interest" description="Disordered" evidence="4">
    <location>
        <begin position="1"/>
        <end position="38"/>
    </location>
</feature>
<keyword evidence="7" id="KW-1185">Reference proteome</keyword>
<evidence type="ECO:0000313" key="7">
    <source>
        <dbReference type="Proteomes" id="UP000015453"/>
    </source>
</evidence>
<dbReference type="Gene3D" id="1.25.40.10">
    <property type="entry name" value="Tetratricopeptide repeat domain"/>
    <property type="match status" value="4"/>
</dbReference>
<dbReference type="Pfam" id="PF13041">
    <property type="entry name" value="PPR_2"/>
    <property type="match status" value="4"/>
</dbReference>
<comment type="similarity">
    <text evidence="1">Belongs to the PPR family. PCMP-H subfamily.</text>
</comment>
<dbReference type="GO" id="GO:0008270">
    <property type="term" value="F:zinc ion binding"/>
    <property type="evidence" value="ECO:0007669"/>
    <property type="project" value="InterPro"/>
</dbReference>
<dbReference type="SUPFAM" id="SSF48452">
    <property type="entry name" value="TPR-like"/>
    <property type="match status" value="1"/>
</dbReference>
<dbReference type="InterPro" id="IPR046848">
    <property type="entry name" value="E_motif"/>
</dbReference>
<gene>
    <name evidence="6" type="ORF">M569_13595</name>
</gene>
<reference evidence="6 7" key="1">
    <citation type="journal article" date="2013" name="BMC Genomics">
        <title>The miniature genome of a carnivorous plant Genlisea aurea contains a low number of genes and short non-coding sequences.</title>
        <authorList>
            <person name="Leushkin E.V."/>
            <person name="Sutormin R.A."/>
            <person name="Nabieva E.R."/>
            <person name="Penin A.A."/>
            <person name="Kondrashov A.S."/>
            <person name="Logacheva M.D."/>
        </authorList>
    </citation>
    <scope>NUCLEOTIDE SEQUENCE [LARGE SCALE GENOMIC DNA]</scope>
</reference>
<dbReference type="Proteomes" id="UP000015453">
    <property type="component" value="Unassembled WGS sequence"/>
</dbReference>
<evidence type="ECO:0000313" key="6">
    <source>
        <dbReference type="EMBL" id="EPS61204.1"/>
    </source>
</evidence>
<name>S8C3F9_9LAMI</name>
<dbReference type="FunFam" id="1.25.40.10:FF:000442">
    <property type="entry name" value="Pentatricopeptide repeat-containing protein At3g49710"/>
    <property type="match status" value="1"/>
</dbReference>
<dbReference type="FunFam" id="1.25.40.10:FF:000090">
    <property type="entry name" value="Pentatricopeptide repeat-containing protein, chloroplastic"/>
    <property type="match status" value="1"/>
</dbReference>
<dbReference type="GO" id="GO:0009451">
    <property type="term" value="P:RNA modification"/>
    <property type="evidence" value="ECO:0007669"/>
    <property type="project" value="InterPro"/>
</dbReference>
<dbReference type="AlphaFoldDB" id="S8C3F9"/>
<evidence type="ECO:0000256" key="3">
    <source>
        <dbReference type="PROSITE-ProRule" id="PRU00708"/>
    </source>
</evidence>
<dbReference type="PANTHER" id="PTHR47926">
    <property type="entry name" value="PENTATRICOPEPTIDE REPEAT-CONTAINING PROTEIN"/>
    <property type="match status" value="1"/>
</dbReference>
<dbReference type="EMBL" id="AUSU01007012">
    <property type="protein sequence ID" value="EPS61204.1"/>
    <property type="molecule type" value="Genomic_DNA"/>
</dbReference>
<comment type="caution">
    <text evidence="6">The sequence shown here is derived from an EMBL/GenBank/DDBJ whole genome shotgun (WGS) entry which is preliminary data.</text>
</comment>
<protein>
    <recommendedName>
        <fullName evidence="5">DYW domain-containing protein</fullName>
    </recommendedName>
</protein>
<feature type="repeat" description="PPR" evidence="3">
    <location>
        <begin position="497"/>
        <end position="531"/>
    </location>
</feature>
<dbReference type="GO" id="GO:0003723">
    <property type="term" value="F:RNA binding"/>
    <property type="evidence" value="ECO:0007669"/>
    <property type="project" value="InterPro"/>
</dbReference>
<evidence type="ECO:0000256" key="1">
    <source>
        <dbReference type="ARBA" id="ARBA00006643"/>
    </source>
</evidence>
<evidence type="ECO:0000256" key="2">
    <source>
        <dbReference type="ARBA" id="ARBA00022737"/>
    </source>
</evidence>
<evidence type="ECO:0000259" key="5">
    <source>
        <dbReference type="Pfam" id="PF14432"/>
    </source>
</evidence>
<organism evidence="6 7">
    <name type="scientific">Genlisea aurea</name>
    <dbReference type="NCBI Taxonomy" id="192259"/>
    <lineage>
        <taxon>Eukaryota</taxon>
        <taxon>Viridiplantae</taxon>
        <taxon>Streptophyta</taxon>
        <taxon>Embryophyta</taxon>
        <taxon>Tracheophyta</taxon>
        <taxon>Spermatophyta</taxon>
        <taxon>Magnoliopsida</taxon>
        <taxon>eudicotyledons</taxon>
        <taxon>Gunneridae</taxon>
        <taxon>Pentapetalae</taxon>
        <taxon>asterids</taxon>
        <taxon>lamiids</taxon>
        <taxon>Lamiales</taxon>
        <taxon>Lentibulariaceae</taxon>
        <taxon>Genlisea</taxon>
    </lineage>
</organism>